<feature type="compositionally biased region" description="Polar residues" evidence="1">
    <location>
        <begin position="54"/>
        <end position="66"/>
    </location>
</feature>
<feature type="compositionally biased region" description="Basic residues" evidence="1">
    <location>
        <begin position="163"/>
        <end position="175"/>
    </location>
</feature>
<dbReference type="EnsemblMetazoa" id="ASIC014990-RA">
    <property type="protein sequence ID" value="ASIC014990-PA"/>
    <property type="gene ID" value="ASIC014990"/>
</dbReference>
<dbReference type="EMBL" id="KE525325">
    <property type="protein sequence ID" value="KFB46981.1"/>
    <property type="molecule type" value="Genomic_DNA"/>
</dbReference>
<evidence type="ECO:0000256" key="1">
    <source>
        <dbReference type="SAM" id="MobiDB-lite"/>
    </source>
</evidence>
<evidence type="ECO:0000313" key="2">
    <source>
        <dbReference type="EMBL" id="KFB46981.1"/>
    </source>
</evidence>
<dbReference type="AlphaFoldDB" id="A0A084W9T7"/>
<accession>A0A084W9T7</accession>
<name>A0A084W9T7_ANOSI</name>
<feature type="compositionally biased region" description="Polar residues" evidence="1">
    <location>
        <begin position="22"/>
        <end position="32"/>
    </location>
</feature>
<dbReference type="VEuPathDB" id="VectorBase:ASIC014990"/>
<reference evidence="3" key="2">
    <citation type="submission" date="2020-05" db="UniProtKB">
        <authorList>
            <consortium name="EnsemblMetazoa"/>
        </authorList>
    </citation>
    <scope>IDENTIFICATION</scope>
</reference>
<organism evidence="2">
    <name type="scientific">Anopheles sinensis</name>
    <name type="common">Mosquito</name>
    <dbReference type="NCBI Taxonomy" id="74873"/>
    <lineage>
        <taxon>Eukaryota</taxon>
        <taxon>Metazoa</taxon>
        <taxon>Ecdysozoa</taxon>
        <taxon>Arthropoda</taxon>
        <taxon>Hexapoda</taxon>
        <taxon>Insecta</taxon>
        <taxon>Pterygota</taxon>
        <taxon>Neoptera</taxon>
        <taxon>Endopterygota</taxon>
        <taxon>Diptera</taxon>
        <taxon>Nematocera</taxon>
        <taxon>Culicoidea</taxon>
        <taxon>Culicidae</taxon>
        <taxon>Anophelinae</taxon>
        <taxon>Anopheles</taxon>
    </lineage>
</organism>
<feature type="region of interest" description="Disordered" evidence="1">
    <location>
        <begin position="149"/>
        <end position="182"/>
    </location>
</feature>
<dbReference type="Proteomes" id="UP000030765">
    <property type="component" value="Unassembled WGS sequence"/>
</dbReference>
<sequence>MTNRSRWRKPWPDGLQKRHGRSNPNRSGQRESISVVALPVASQVAGRKRAGFGKSTTGIRTKQTEPVNEKSKLSRRTGNRLKKTPNGAGRWAGVRKGHFHPESEALRLHLLSTRHRFLDHFPHGFPFPRQPVRKVVSEATKHLLRYEYSGANDEPGSQSGRNKTIKKSKQPRRIPKGGGRFSQTVENLVSGRGLRAATPVAGV</sequence>
<proteinExistence type="predicted"/>
<dbReference type="EMBL" id="ATLV01021911">
    <property type="status" value="NOT_ANNOTATED_CDS"/>
    <property type="molecule type" value="Genomic_DNA"/>
</dbReference>
<feature type="compositionally biased region" description="Basic residues" evidence="1">
    <location>
        <begin position="73"/>
        <end position="83"/>
    </location>
</feature>
<evidence type="ECO:0000313" key="3">
    <source>
        <dbReference type="EnsemblMetazoa" id="ASIC014990-PA"/>
    </source>
</evidence>
<reference evidence="2 4" key="1">
    <citation type="journal article" date="2014" name="BMC Genomics">
        <title>Genome sequence of Anopheles sinensis provides insight into genetics basis of mosquito competence for malaria parasites.</title>
        <authorList>
            <person name="Zhou D."/>
            <person name="Zhang D."/>
            <person name="Ding G."/>
            <person name="Shi L."/>
            <person name="Hou Q."/>
            <person name="Ye Y."/>
            <person name="Xu Y."/>
            <person name="Zhou H."/>
            <person name="Xiong C."/>
            <person name="Li S."/>
            <person name="Yu J."/>
            <person name="Hong S."/>
            <person name="Yu X."/>
            <person name="Zou P."/>
            <person name="Chen C."/>
            <person name="Chang X."/>
            <person name="Wang W."/>
            <person name="Lv Y."/>
            <person name="Sun Y."/>
            <person name="Ma L."/>
            <person name="Shen B."/>
            <person name="Zhu C."/>
        </authorList>
    </citation>
    <scope>NUCLEOTIDE SEQUENCE [LARGE SCALE GENOMIC DNA]</scope>
</reference>
<protein>
    <submittedName>
        <fullName evidence="2 3">Uncharacterized protein</fullName>
    </submittedName>
</protein>
<gene>
    <name evidence="2" type="ORF">ZHAS_00014990</name>
</gene>
<keyword evidence="4" id="KW-1185">Reference proteome</keyword>
<feature type="region of interest" description="Disordered" evidence="1">
    <location>
        <begin position="1"/>
        <end position="94"/>
    </location>
</feature>
<evidence type="ECO:0000313" key="4">
    <source>
        <dbReference type="Proteomes" id="UP000030765"/>
    </source>
</evidence>